<dbReference type="EMBL" id="JBHSDS010000006">
    <property type="protein sequence ID" value="MFC4358013.1"/>
    <property type="molecule type" value="Genomic_DNA"/>
</dbReference>
<evidence type="ECO:0000259" key="2">
    <source>
        <dbReference type="Pfam" id="PF09335"/>
    </source>
</evidence>
<accession>A0ABD5PBC3</accession>
<keyword evidence="1" id="KW-0812">Transmembrane</keyword>
<feature type="transmembrane region" description="Helical" evidence="1">
    <location>
        <begin position="39"/>
        <end position="60"/>
    </location>
</feature>
<feature type="transmembrane region" description="Helical" evidence="1">
    <location>
        <begin position="165"/>
        <end position="191"/>
    </location>
</feature>
<evidence type="ECO:0000313" key="4">
    <source>
        <dbReference type="Proteomes" id="UP001595921"/>
    </source>
</evidence>
<dbReference type="Pfam" id="PF09335">
    <property type="entry name" value="VTT_dom"/>
    <property type="match status" value="1"/>
</dbReference>
<comment type="caution">
    <text evidence="3">The sequence shown here is derived from an EMBL/GenBank/DDBJ whole genome shotgun (WGS) entry which is preliminary data.</text>
</comment>
<sequence>MELAEVWELAVTGHFTLFAQGFSPLGWMQTVEQMVRDATGVVGLAVIGVYSFLVAVALPLPGEVVLAAELEFPIPSWSEFALLVLVSSVFKAVGSVVAFWVGDRSAGPITRWFKKSGVDLVEYGERATVKAARKWGYVGLAMILSIPFFPDTVTIYAFSALEENYLRFAGATFVGSAVRLLLVATVLAPFFDMA</sequence>
<keyword evidence="1" id="KW-0472">Membrane</keyword>
<reference evidence="3 4" key="1">
    <citation type="journal article" date="2019" name="Int. J. Syst. Evol. Microbiol.">
        <title>The Global Catalogue of Microorganisms (GCM) 10K type strain sequencing project: providing services to taxonomists for standard genome sequencing and annotation.</title>
        <authorList>
            <consortium name="The Broad Institute Genomics Platform"/>
            <consortium name="The Broad Institute Genome Sequencing Center for Infectious Disease"/>
            <person name="Wu L."/>
            <person name="Ma J."/>
        </authorList>
    </citation>
    <scope>NUCLEOTIDE SEQUENCE [LARGE SCALE GENOMIC DNA]</scope>
    <source>
        <strain evidence="3 4">CGMCC 1.12553</strain>
    </source>
</reference>
<proteinExistence type="predicted"/>
<keyword evidence="4" id="KW-1185">Reference proteome</keyword>
<name>A0ABD5PBC3_9EURY</name>
<protein>
    <submittedName>
        <fullName evidence="3">VTT domain-containing protein</fullName>
    </submittedName>
</protein>
<feature type="domain" description="VTT" evidence="2">
    <location>
        <begin position="80"/>
        <end position="186"/>
    </location>
</feature>
<dbReference type="InterPro" id="IPR032816">
    <property type="entry name" value="VTT_dom"/>
</dbReference>
<dbReference type="Proteomes" id="UP001595921">
    <property type="component" value="Unassembled WGS sequence"/>
</dbReference>
<dbReference type="AlphaFoldDB" id="A0ABD5PBC3"/>
<dbReference type="RefSeq" id="WP_267624406.1">
    <property type="nucleotide sequence ID" value="NZ_JAODIW010000008.1"/>
</dbReference>
<organism evidence="3 4">
    <name type="scientific">Halobium salinum</name>
    <dbReference type="NCBI Taxonomy" id="1364940"/>
    <lineage>
        <taxon>Archaea</taxon>
        <taxon>Methanobacteriati</taxon>
        <taxon>Methanobacteriota</taxon>
        <taxon>Stenosarchaea group</taxon>
        <taxon>Halobacteria</taxon>
        <taxon>Halobacteriales</taxon>
        <taxon>Haloferacaceae</taxon>
        <taxon>Halobium</taxon>
    </lineage>
</organism>
<gene>
    <name evidence="3" type="ORF">ACFO0N_08645</name>
</gene>
<evidence type="ECO:0000256" key="1">
    <source>
        <dbReference type="SAM" id="Phobius"/>
    </source>
</evidence>
<keyword evidence="1" id="KW-1133">Transmembrane helix</keyword>
<evidence type="ECO:0000313" key="3">
    <source>
        <dbReference type="EMBL" id="MFC4358013.1"/>
    </source>
</evidence>
<feature type="transmembrane region" description="Helical" evidence="1">
    <location>
        <begin position="80"/>
        <end position="101"/>
    </location>
</feature>
<feature type="transmembrane region" description="Helical" evidence="1">
    <location>
        <begin position="135"/>
        <end position="159"/>
    </location>
</feature>